<evidence type="ECO:0000313" key="1">
    <source>
        <dbReference type="EMBL" id="KAI6080814.1"/>
    </source>
</evidence>
<sequence>MRHDPKWATFNSAYINEKVQFDIQNAVLEEPSDAGLIRLFTHMSMTRDPRAAKNMVPDELWHILPADPEIEELERQRQTLKEGQYRINGKDNEVEIRDLSKKIRSKRAQWEKDVQRQFREYYFYNRPTWDIEKQAAGDVDEEYINPTISLHITERSRLASILCNQPADLKSDELFRLRIQATDLMTALCHKRETKRREQRRAKMQTHLQTEEGFPRSDSFPLLMLKTQCPLCIGDEGLSYEERTFPYSRPSVMYDHFDREHGKKLKGVQQLSCNHPKCKEGKLAFENLNHFKNHIATVHGVHLRPS</sequence>
<name>A0ACC0CK60_9PEZI</name>
<organism evidence="1 2">
    <name type="scientific">Hypoxylon rubiginosum</name>
    <dbReference type="NCBI Taxonomy" id="110542"/>
    <lineage>
        <taxon>Eukaryota</taxon>
        <taxon>Fungi</taxon>
        <taxon>Dikarya</taxon>
        <taxon>Ascomycota</taxon>
        <taxon>Pezizomycotina</taxon>
        <taxon>Sordariomycetes</taxon>
        <taxon>Xylariomycetidae</taxon>
        <taxon>Xylariales</taxon>
        <taxon>Hypoxylaceae</taxon>
        <taxon>Hypoxylon</taxon>
    </lineage>
</organism>
<accession>A0ACC0CK60</accession>
<comment type="caution">
    <text evidence="1">The sequence shown here is derived from an EMBL/GenBank/DDBJ whole genome shotgun (WGS) entry which is preliminary data.</text>
</comment>
<dbReference type="Proteomes" id="UP001497680">
    <property type="component" value="Unassembled WGS sequence"/>
</dbReference>
<gene>
    <name evidence="1" type="ORF">F4821DRAFT_275644</name>
</gene>
<dbReference type="EMBL" id="MU394421">
    <property type="protein sequence ID" value="KAI6080814.1"/>
    <property type="molecule type" value="Genomic_DNA"/>
</dbReference>
<protein>
    <submittedName>
        <fullName evidence="1">FluG domain-containing protein</fullName>
    </submittedName>
</protein>
<evidence type="ECO:0000313" key="2">
    <source>
        <dbReference type="Proteomes" id="UP001497680"/>
    </source>
</evidence>
<proteinExistence type="predicted"/>
<reference evidence="1 2" key="1">
    <citation type="journal article" date="2022" name="New Phytol.">
        <title>Ecological generalism drives hyperdiversity of secondary metabolite gene clusters in xylarialean endophytes.</title>
        <authorList>
            <person name="Franco M.E.E."/>
            <person name="Wisecaver J.H."/>
            <person name="Arnold A.E."/>
            <person name="Ju Y.M."/>
            <person name="Slot J.C."/>
            <person name="Ahrendt S."/>
            <person name="Moore L.P."/>
            <person name="Eastman K.E."/>
            <person name="Scott K."/>
            <person name="Konkel Z."/>
            <person name="Mondo S.J."/>
            <person name="Kuo A."/>
            <person name="Hayes R.D."/>
            <person name="Haridas S."/>
            <person name="Andreopoulos B."/>
            <person name="Riley R."/>
            <person name="LaButti K."/>
            <person name="Pangilinan J."/>
            <person name="Lipzen A."/>
            <person name="Amirebrahimi M."/>
            <person name="Yan J."/>
            <person name="Adam C."/>
            <person name="Keymanesh K."/>
            <person name="Ng V."/>
            <person name="Louie K."/>
            <person name="Northen T."/>
            <person name="Drula E."/>
            <person name="Henrissat B."/>
            <person name="Hsieh H.M."/>
            <person name="Youens-Clark K."/>
            <person name="Lutzoni F."/>
            <person name="Miadlikowska J."/>
            <person name="Eastwood D.C."/>
            <person name="Hamelin R.C."/>
            <person name="Grigoriev I.V."/>
            <person name="U'Ren J.M."/>
        </authorList>
    </citation>
    <scope>NUCLEOTIDE SEQUENCE [LARGE SCALE GENOMIC DNA]</scope>
    <source>
        <strain evidence="1 2">ER1909</strain>
    </source>
</reference>
<keyword evidence="2" id="KW-1185">Reference proteome</keyword>